<keyword evidence="1" id="KW-0175">Coiled coil</keyword>
<keyword evidence="3" id="KW-1185">Reference proteome</keyword>
<accession>A0A1L7XE01</accession>
<dbReference type="PANTHER" id="PTHR38567:SF1">
    <property type="entry name" value="DUF4291 DOMAIN-CONTAINING PROTEIN"/>
    <property type="match status" value="1"/>
</dbReference>
<organism evidence="2 3">
    <name type="scientific">Phialocephala subalpina</name>
    <dbReference type="NCBI Taxonomy" id="576137"/>
    <lineage>
        <taxon>Eukaryota</taxon>
        <taxon>Fungi</taxon>
        <taxon>Dikarya</taxon>
        <taxon>Ascomycota</taxon>
        <taxon>Pezizomycotina</taxon>
        <taxon>Leotiomycetes</taxon>
        <taxon>Helotiales</taxon>
        <taxon>Mollisiaceae</taxon>
        <taxon>Phialocephala</taxon>
        <taxon>Phialocephala fortinii species complex</taxon>
    </lineage>
</organism>
<dbReference type="STRING" id="576137.A0A1L7XE01"/>
<evidence type="ECO:0000313" key="3">
    <source>
        <dbReference type="Proteomes" id="UP000184330"/>
    </source>
</evidence>
<proteinExistence type="predicted"/>
<dbReference type="PANTHER" id="PTHR38567">
    <property type="entry name" value="DUF4291 DOMAIN-CONTAINING PROTEIN"/>
    <property type="match status" value="1"/>
</dbReference>
<dbReference type="Pfam" id="PF14124">
    <property type="entry name" value="DUF4291"/>
    <property type="match status" value="1"/>
</dbReference>
<evidence type="ECO:0000313" key="2">
    <source>
        <dbReference type="EMBL" id="CZR63269.1"/>
    </source>
</evidence>
<dbReference type="EMBL" id="FJOG01000023">
    <property type="protein sequence ID" value="CZR63269.1"/>
    <property type="molecule type" value="Genomic_DNA"/>
</dbReference>
<dbReference type="OrthoDB" id="413653at2759"/>
<evidence type="ECO:0000256" key="1">
    <source>
        <dbReference type="SAM" id="Coils"/>
    </source>
</evidence>
<reference evidence="2 3" key="1">
    <citation type="submission" date="2016-03" db="EMBL/GenBank/DDBJ databases">
        <authorList>
            <person name="Ploux O."/>
        </authorList>
    </citation>
    <scope>NUCLEOTIDE SEQUENCE [LARGE SCALE GENOMIC DNA]</scope>
    <source>
        <strain evidence="2 3">UAMH 11012</strain>
    </source>
</reference>
<protein>
    <recommendedName>
        <fullName evidence="4">ATP-dependent RNA helicase DHX8</fullName>
    </recommendedName>
</protein>
<name>A0A1L7XE01_9HELO</name>
<sequence>MTKTPSTTTPYRQIRAKYDDETITVYQAYSESIATAAVSSQKLSSSPDFSYNRMTWIKPSFCWMMYRSGYAQKDSRQTHILALTMTHAHFRELLMQAAVTNGTALSAEDRKKDVRVQWDPERGPGLEERAYRSLQVGIGRGMSKKWVEEWVLGIEDVTEMARKLKEAVDGAKERREKLGVEELVKMGCLPEERVYEVDGELRGALKMDETGH</sequence>
<dbReference type="AlphaFoldDB" id="A0A1L7XE01"/>
<dbReference type="Proteomes" id="UP000184330">
    <property type="component" value="Unassembled WGS sequence"/>
</dbReference>
<gene>
    <name evidence="2" type="ORF">PAC_13166</name>
</gene>
<evidence type="ECO:0008006" key="4">
    <source>
        <dbReference type="Google" id="ProtNLM"/>
    </source>
</evidence>
<dbReference type="InterPro" id="IPR025633">
    <property type="entry name" value="DUF4291"/>
</dbReference>
<feature type="coiled-coil region" evidence="1">
    <location>
        <begin position="154"/>
        <end position="181"/>
    </location>
</feature>